<evidence type="ECO:0000256" key="5">
    <source>
        <dbReference type="ARBA" id="ARBA00022617"/>
    </source>
</evidence>
<dbReference type="InterPro" id="IPR036396">
    <property type="entry name" value="Cyt_P450_sf"/>
</dbReference>
<comment type="cofactor">
    <cofactor evidence="1">
        <name>heme</name>
        <dbReference type="ChEBI" id="CHEBI:30413"/>
    </cofactor>
</comment>
<dbReference type="InterPro" id="IPR002402">
    <property type="entry name" value="Cyt_P450_E_grp-II"/>
</dbReference>
<keyword evidence="9" id="KW-0560">Oxidoreductase</keyword>
<evidence type="ECO:0000256" key="8">
    <source>
        <dbReference type="ARBA" id="ARBA00022848"/>
    </source>
</evidence>
<evidence type="ECO:0000256" key="7">
    <source>
        <dbReference type="ARBA" id="ARBA00022824"/>
    </source>
</evidence>
<name>A0A8K0NUN1_LADFU</name>
<reference evidence="13" key="1">
    <citation type="submission" date="2013-04" db="EMBL/GenBank/DDBJ databases">
        <authorList>
            <person name="Qu J."/>
            <person name="Murali S.C."/>
            <person name="Bandaranaike D."/>
            <person name="Bellair M."/>
            <person name="Blankenburg K."/>
            <person name="Chao H."/>
            <person name="Dinh H."/>
            <person name="Doddapaneni H."/>
            <person name="Downs B."/>
            <person name="Dugan-Rocha S."/>
            <person name="Elkadiri S."/>
            <person name="Gnanaolivu R.D."/>
            <person name="Hernandez B."/>
            <person name="Javaid M."/>
            <person name="Jayaseelan J.C."/>
            <person name="Lee S."/>
            <person name="Li M."/>
            <person name="Ming W."/>
            <person name="Munidasa M."/>
            <person name="Muniz J."/>
            <person name="Nguyen L."/>
            <person name="Ongeri F."/>
            <person name="Osuji N."/>
            <person name="Pu L.-L."/>
            <person name="Puazo M."/>
            <person name="Qu C."/>
            <person name="Quiroz J."/>
            <person name="Raj R."/>
            <person name="Weissenberger G."/>
            <person name="Xin Y."/>
            <person name="Zou X."/>
            <person name="Han Y."/>
            <person name="Richards S."/>
            <person name="Worley K."/>
            <person name="Muzny D."/>
            <person name="Gibbs R."/>
        </authorList>
    </citation>
    <scope>NUCLEOTIDE SEQUENCE</scope>
    <source>
        <strain evidence="13">Sampled in the wild</strain>
    </source>
</reference>
<dbReference type="GO" id="GO:0004497">
    <property type="term" value="F:monooxygenase activity"/>
    <property type="evidence" value="ECO:0007669"/>
    <property type="project" value="UniProtKB-KW"/>
</dbReference>
<evidence type="ECO:0000313" key="13">
    <source>
        <dbReference type="EMBL" id="KAG8222561.1"/>
    </source>
</evidence>
<dbReference type="Pfam" id="PF00067">
    <property type="entry name" value="p450"/>
    <property type="match status" value="1"/>
</dbReference>
<evidence type="ECO:0000256" key="4">
    <source>
        <dbReference type="ARBA" id="ARBA00010617"/>
    </source>
</evidence>
<evidence type="ECO:0008006" key="15">
    <source>
        <dbReference type="Google" id="ProtNLM"/>
    </source>
</evidence>
<keyword evidence="6" id="KW-0479">Metal-binding</keyword>
<evidence type="ECO:0000256" key="9">
    <source>
        <dbReference type="ARBA" id="ARBA00023002"/>
    </source>
</evidence>
<dbReference type="InterPro" id="IPR001128">
    <property type="entry name" value="Cyt_P450"/>
</dbReference>
<dbReference type="GO" id="GO:0020037">
    <property type="term" value="F:heme binding"/>
    <property type="evidence" value="ECO:0007669"/>
    <property type="project" value="InterPro"/>
</dbReference>
<evidence type="ECO:0000256" key="6">
    <source>
        <dbReference type="ARBA" id="ARBA00022723"/>
    </source>
</evidence>
<comment type="similarity">
    <text evidence="4">Belongs to the cytochrome P450 family.</text>
</comment>
<evidence type="ECO:0000313" key="14">
    <source>
        <dbReference type="Proteomes" id="UP000792457"/>
    </source>
</evidence>
<evidence type="ECO:0000256" key="3">
    <source>
        <dbReference type="ARBA" id="ARBA00004406"/>
    </source>
</evidence>
<keyword evidence="5" id="KW-0349">Heme</keyword>
<comment type="caution">
    <text evidence="13">The sequence shown here is derived from an EMBL/GenBank/DDBJ whole genome shotgun (WGS) entry which is preliminary data.</text>
</comment>
<dbReference type="PANTHER" id="PTHR24292">
    <property type="entry name" value="CYTOCHROME P450"/>
    <property type="match status" value="1"/>
</dbReference>
<keyword evidence="10" id="KW-0408">Iron</keyword>
<gene>
    <name evidence="13" type="ORF">J437_LFUL016762</name>
</gene>
<comment type="subcellular location">
    <subcellularLocation>
        <location evidence="3">Endoplasmic reticulum membrane</location>
        <topology evidence="3">Peripheral membrane protein</topology>
    </subcellularLocation>
    <subcellularLocation>
        <location evidence="2">Microsome membrane</location>
        <topology evidence="2">Peripheral membrane protein</topology>
    </subcellularLocation>
</comment>
<dbReference type="EMBL" id="KZ308137">
    <property type="protein sequence ID" value="KAG8222561.1"/>
    <property type="molecule type" value="Genomic_DNA"/>
</dbReference>
<dbReference type="AlphaFoldDB" id="A0A8K0NUN1"/>
<evidence type="ECO:0000256" key="2">
    <source>
        <dbReference type="ARBA" id="ARBA00004174"/>
    </source>
</evidence>
<reference evidence="13" key="2">
    <citation type="submission" date="2017-10" db="EMBL/GenBank/DDBJ databases">
        <title>Ladona fulva Genome sequencing and assembly.</title>
        <authorList>
            <person name="Murali S."/>
            <person name="Richards S."/>
            <person name="Bandaranaike D."/>
            <person name="Bellair M."/>
            <person name="Blankenburg K."/>
            <person name="Chao H."/>
            <person name="Dinh H."/>
            <person name="Doddapaneni H."/>
            <person name="Dugan-Rocha S."/>
            <person name="Elkadiri S."/>
            <person name="Gnanaolivu R."/>
            <person name="Hernandez B."/>
            <person name="Skinner E."/>
            <person name="Javaid M."/>
            <person name="Lee S."/>
            <person name="Li M."/>
            <person name="Ming W."/>
            <person name="Munidasa M."/>
            <person name="Muniz J."/>
            <person name="Nguyen L."/>
            <person name="Hughes D."/>
            <person name="Osuji N."/>
            <person name="Pu L.-L."/>
            <person name="Puazo M."/>
            <person name="Qu C."/>
            <person name="Quiroz J."/>
            <person name="Raj R."/>
            <person name="Weissenberger G."/>
            <person name="Xin Y."/>
            <person name="Zou X."/>
            <person name="Han Y."/>
            <person name="Worley K."/>
            <person name="Muzny D."/>
            <person name="Gibbs R."/>
        </authorList>
    </citation>
    <scope>NUCLEOTIDE SEQUENCE</scope>
    <source>
        <strain evidence="13">Sampled in the wild</strain>
    </source>
</reference>
<evidence type="ECO:0000256" key="12">
    <source>
        <dbReference type="ARBA" id="ARBA00023136"/>
    </source>
</evidence>
<protein>
    <recommendedName>
        <fullName evidence="15">Cytochrome P450</fullName>
    </recommendedName>
</protein>
<dbReference type="Proteomes" id="UP000792457">
    <property type="component" value="Unassembled WGS sequence"/>
</dbReference>
<dbReference type="SUPFAM" id="SSF48264">
    <property type="entry name" value="Cytochrome P450"/>
    <property type="match status" value="1"/>
</dbReference>
<keyword evidence="11" id="KW-0503">Monooxygenase</keyword>
<dbReference type="PANTHER" id="PTHR24292:SF54">
    <property type="entry name" value="CYP9F3-RELATED"/>
    <property type="match status" value="1"/>
</dbReference>
<dbReference type="GO" id="GO:0005506">
    <property type="term" value="F:iron ion binding"/>
    <property type="evidence" value="ECO:0007669"/>
    <property type="project" value="InterPro"/>
</dbReference>
<evidence type="ECO:0000256" key="10">
    <source>
        <dbReference type="ARBA" id="ARBA00023004"/>
    </source>
</evidence>
<evidence type="ECO:0000256" key="1">
    <source>
        <dbReference type="ARBA" id="ARBA00001971"/>
    </source>
</evidence>
<dbReference type="PRINTS" id="PR00464">
    <property type="entry name" value="EP450II"/>
</dbReference>
<proteinExistence type="inferred from homology"/>
<dbReference type="InterPro" id="IPR050476">
    <property type="entry name" value="Insect_CytP450_Detox"/>
</dbReference>
<keyword evidence="14" id="KW-1185">Reference proteome</keyword>
<dbReference type="Gene3D" id="1.10.630.10">
    <property type="entry name" value="Cytochrome P450"/>
    <property type="match status" value="2"/>
</dbReference>
<dbReference type="GO" id="GO:0016705">
    <property type="term" value="F:oxidoreductase activity, acting on paired donors, with incorporation or reduction of molecular oxygen"/>
    <property type="evidence" value="ECO:0007669"/>
    <property type="project" value="InterPro"/>
</dbReference>
<keyword evidence="8" id="KW-0492">Microsome</keyword>
<dbReference type="GO" id="GO:0005789">
    <property type="term" value="C:endoplasmic reticulum membrane"/>
    <property type="evidence" value="ECO:0007669"/>
    <property type="project" value="UniProtKB-SubCell"/>
</dbReference>
<keyword evidence="7" id="KW-0256">Endoplasmic reticulum</keyword>
<sequence>MSILGIIFVAISTLLACAAAFVWWRFSYWRRRGIPYLPPCFPYGNTKDAILGIRPFPIAMDDIYQRVQALPYAGIFKSLQPALLVMDLDLIRDIMVRNALTHFVDRVPQPDTKRDVIFGKTVFAANGAHWRIVRSNPRVDMKLIFAQLTTDFIANSAFGIETNSLNDPGNEFLKNGMKIVEKTTKRYFNTVMVFQYPSLVKLTRSVFLPEGVQNFFRHLVWGVVNDREKKGYTRGDFLDLLIQLKNKGKIQMDEEERGKGVAVDGPRLCILLRRLRDFVHGDEFRFAGTCGESGERLIEEIDDTFEEDGEISYETLHGMKYLDMVVNVDRVCTKEYHNPKFNLTIPKGTEVLIPVYSIQRDPRYYPNPDKFDPERFGDKTKLTNYTFMPNETGYNASENGACECTDQVPLPLAEGTGGNEVTAIGKEVLLGIAGGQPQTNHQAKSSRTF</sequence>
<evidence type="ECO:0000256" key="11">
    <source>
        <dbReference type="ARBA" id="ARBA00023033"/>
    </source>
</evidence>
<dbReference type="OrthoDB" id="2789670at2759"/>
<keyword evidence="12" id="KW-0472">Membrane</keyword>
<accession>A0A8K0NUN1</accession>
<organism evidence="13 14">
    <name type="scientific">Ladona fulva</name>
    <name type="common">Scarce chaser dragonfly</name>
    <name type="synonym">Libellula fulva</name>
    <dbReference type="NCBI Taxonomy" id="123851"/>
    <lineage>
        <taxon>Eukaryota</taxon>
        <taxon>Metazoa</taxon>
        <taxon>Ecdysozoa</taxon>
        <taxon>Arthropoda</taxon>
        <taxon>Hexapoda</taxon>
        <taxon>Insecta</taxon>
        <taxon>Pterygota</taxon>
        <taxon>Palaeoptera</taxon>
        <taxon>Odonata</taxon>
        <taxon>Epiprocta</taxon>
        <taxon>Anisoptera</taxon>
        <taxon>Libelluloidea</taxon>
        <taxon>Libellulidae</taxon>
        <taxon>Ladona</taxon>
    </lineage>
</organism>